<protein>
    <submittedName>
        <fullName evidence="2">Uncharacterized protein</fullName>
    </submittedName>
</protein>
<dbReference type="EMBL" id="OOFM01000005">
    <property type="protein sequence ID" value="SPL66359.1"/>
    <property type="molecule type" value="Genomic_DNA"/>
</dbReference>
<proteinExistence type="predicted"/>
<feature type="region of interest" description="Disordered" evidence="1">
    <location>
        <begin position="1"/>
        <end position="25"/>
    </location>
</feature>
<evidence type="ECO:0000313" key="2">
    <source>
        <dbReference type="EMBL" id="SPL66359.1"/>
    </source>
</evidence>
<name>A0A2P9HQK0_9HYPH</name>
<dbReference type="Proteomes" id="UP000246073">
    <property type="component" value="Unassembled WGS sequence"/>
</dbReference>
<dbReference type="AlphaFoldDB" id="A0A2P9HQK0"/>
<accession>A0A2P9HQK0</accession>
<gene>
    <name evidence="2" type="ORF">OHAE_2226</name>
</gene>
<evidence type="ECO:0000256" key="1">
    <source>
        <dbReference type="SAM" id="MobiDB-lite"/>
    </source>
</evidence>
<reference evidence="3" key="1">
    <citation type="submission" date="2017-12" db="EMBL/GenBank/DDBJ databases">
        <authorList>
            <person name="Diaz M."/>
        </authorList>
    </citation>
    <scope>NUCLEOTIDE SEQUENCE [LARGE SCALE GENOMIC DNA]</scope>
    <source>
        <strain evidence="3">FI11154</strain>
    </source>
</reference>
<evidence type="ECO:0000313" key="3">
    <source>
        <dbReference type="Proteomes" id="UP000246073"/>
    </source>
</evidence>
<sequence length="47" mass="5126">MELEAATFRDRAAEQHLIPPPVQTGSGSAGWLFEKPLSHLLAPMAPR</sequence>
<organism evidence="2 3">
    <name type="scientific">Ochrobactrum soli</name>
    <dbReference type="NCBI Taxonomy" id="2448455"/>
    <lineage>
        <taxon>Bacteria</taxon>
        <taxon>Pseudomonadati</taxon>
        <taxon>Pseudomonadota</taxon>
        <taxon>Alphaproteobacteria</taxon>
        <taxon>Hyphomicrobiales</taxon>
        <taxon>Brucellaceae</taxon>
        <taxon>Brucella/Ochrobactrum group</taxon>
        <taxon>Ochrobactrum</taxon>
    </lineage>
</organism>